<evidence type="ECO:0000256" key="9">
    <source>
        <dbReference type="RuleBase" id="RU361157"/>
    </source>
</evidence>
<keyword evidence="7 9" id="KW-1133">Transmembrane helix</keyword>
<feature type="transmembrane region" description="Helical" evidence="9">
    <location>
        <begin position="153"/>
        <end position="179"/>
    </location>
</feature>
<dbReference type="GO" id="GO:0140359">
    <property type="term" value="F:ABC-type transporter activity"/>
    <property type="evidence" value="ECO:0007669"/>
    <property type="project" value="InterPro"/>
</dbReference>
<dbReference type="PANTHER" id="PTHR30413">
    <property type="entry name" value="INNER MEMBRANE TRANSPORT PERMEASE"/>
    <property type="match status" value="1"/>
</dbReference>
<comment type="caution">
    <text evidence="11">The sequence shown here is derived from an EMBL/GenBank/DDBJ whole genome shotgun (WGS) entry which is preliminary data.</text>
</comment>
<dbReference type="GO" id="GO:0015920">
    <property type="term" value="P:lipopolysaccharide transport"/>
    <property type="evidence" value="ECO:0007669"/>
    <property type="project" value="TreeGrafter"/>
</dbReference>
<gene>
    <name evidence="11" type="ORF">HMPREF0091_10674</name>
</gene>
<dbReference type="PANTHER" id="PTHR30413:SF8">
    <property type="entry name" value="TRANSPORT PERMEASE PROTEIN"/>
    <property type="match status" value="1"/>
</dbReference>
<name>F1T4T3_9ACTN</name>
<evidence type="ECO:0000256" key="8">
    <source>
        <dbReference type="ARBA" id="ARBA00023136"/>
    </source>
</evidence>
<dbReference type="InterPro" id="IPR047817">
    <property type="entry name" value="ABC2_TM_bact-type"/>
</dbReference>
<evidence type="ECO:0000313" key="11">
    <source>
        <dbReference type="EMBL" id="EGF23727.1"/>
    </source>
</evidence>
<evidence type="ECO:0000256" key="7">
    <source>
        <dbReference type="ARBA" id="ARBA00022989"/>
    </source>
</evidence>
<feature type="transmembrane region" description="Helical" evidence="9">
    <location>
        <begin position="78"/>
        <end position="102"/>
    </location>
</feature>
<evidence type="ECO:0000256" key="4">
    <source>
        <dbReference type="ARBA" id="ARBA00022475"/>
    </source>
</evidence>
<comment type="subcellular location">
    <subcellularLocation>
        <location evidence="1">Cell inner membrane</location>
        <topology evidence="1">Multi-pass membrane protein</topology>
    </subcellularLocation>
    <subcellularLocation>
        <location evidence="9">Cell membrane</location>
        <topology evidence="9">Multi-pass membrane protein</topology>
    </subcellularLocation>
</comment>
<accession>F1T4T3</accession>
<feature type="transmembrane region" description="Helical" evidence="9">
    <location>
        <begin position="241"/>
        <end position="260"/>
    </location>
</feature>
<keyword evidence="8 9" id="KW-0472">Membrane</keyword>
<reference evidence="11 12" key="1">
    <citation type="submission" date="2011-02" db="EMBL/GenBank/DDBJ databases">
        <authorList>
            <person name="Muzny D."/>
            <person name="Qin X."/>
            <person name="Buhay C."/>
            <person name="Dugan-Rocha S."/>
            <person name="Ding Y."/>
            <person name="Chen G."/>
            <person name="Hawes A."/>
            <person name="Holder M."/>
            <person name="Jhangiani S."/>
            <person name="Johnson A."/>
            <person name="Khan Z."/>
            <person name="Li Z."/>
            <person name="Liu W."/>
            <person name="Liu X."/>
            <person name="Perez L."/>
            <person name="Shen H."/>
            <person name="Wang Q."/>
            <person name="Watt J."/>
            <person name="Xi L."/>
            <person name="Xin Y."/>
            <person name="Zhou J."/>
            <person name="Deng J."/>
            <person name="Jiang H."/>
            <person name="Liu Y."/>
            <person name="Qu J."/>
            <person name="Song X.-Z."/>
            <person name="Zhang L."/>
            <person name="Villasana D."/>
            <person name="Johnson A."/>
            <person name="Liu J."/>
            <person name="Liyanage D."/>
            <person name="Lorensuhewa L."/>
            <person name="Robinson T."/>
            <person name="Song A."/>
            <person name="Song B.-B."/>
            <person name="Dinh H."/>
            <person name="Thornton R."/>
            <person name="Coyle M."/>
            <person name="Francisco L."/>
            <person name="Jackson L."/>
            <person name="Javaid M."/>
            <person name="Korchina V."/>
            <person name="Kovar C."/>
            <person name="Mata R."/>
            <person name="Mathew T."/>
            <person name="Ngo R."/>
            <person name="Nguyen L."/>
            <person name="Nguyen N."/>
            <person name="Okwuonu G."/>
            <person name="Ongeri F."/>
            <person name="Pham C."/>
            <person name="Simmons D."/>
            <person name="Wilczek-Boney K."/>
            <person name="Hale W."/>
            <person name="Jakkamsetti A."/>
            <person name="Pham P."/>
            <person name="Ruth R."/>
            <person name="San Lucas F."/>
            <person name="Warren J."/>
            <person name="Zhang J."/>
            <person name="Zhao Z."/>
            <person name="Zhou C."/>
            <person name="Zhu D."/>
            <person name="Lee S."/>
            <person name="Bess C."/>
            <person name="Blankenburg K."/>
            <person name="Forbes L."/>
            <person name="Fu Q."/>
            <person name="Gubbala S."/>
            <person name="Hirani K."/>
            <person name="Jayaseelan J.C."/>
            <person name="Lara F."/>
            <person name="Munidasa M."/>
            <person name="Palculict T."/>
            <person name="Patil S."/>
            <person name="Pu L.-L."/>
            <person name="Saada N."/>
            <person name="Tang L."/>
            <person name="Weissenberger G."/>
            <person name="Zhu Y."/>
            <person name="Hemphill L."/>
            <person name="Shang Y."/>
            <person name="Youmans B."/>
            <person name="Ayvaz T."/>
            <person name="Ross M."/>
            <person name="Santibanez J."/>
            <person name="Aqrawi P."/>
            <person name="Gross S."/>
            <person name="Joshi V."/>
            <person name="Fowler G."/>
            <person name="Nazareth L."/>
            <person name="Reid J."/>
            <person name="Worley K."/>
            <person name="Petrosino J."/>
            <person name="Highlander S."/>
            <person name="Gibbs R."/>
        </authorList>
    </citation>
    <scope>NUCLEOTIDE SEQUENCE [LARGE SCALE GENOMIC DNA]</scope>
    <source>
        <strain evidence="11 12">DSM 15829</strain>
    </source>
</reference>
<feature type="transmembrane region" description="Helical" evidence="9">
    <location>
        <begin position="123"/>
        <end position="147"/>
    </location>
</feature>
<evidence type="ECO:0000256" key="5">
    <source>
        <dbReference type="ARBA" id="ARBA00022519"/>
    </source>
</evidence>
<dbReference type="Proteomes" id="UP000005947">
    <property type="component" value="Unassembled WGS sequence"/>
</dbReference>
<dbReference type="eggNOG" id="COG1682">
    <property type="taxonomic scope" value="Bacteria"/>
</dbReference>
<evidence type="ECO:0000256" key="2">
    <source>
        <dbReference type="ARBA" id="ARBA00007783"/>
    </source>
</evidence>
<organism evidence="11 12">
    <name type="scientific">Fannyhessea vaginae DSM 15829</name>
    <dbReference type="NCBI Taxonomy" id="525256"/>
    <lineage>
        <taxon>Bacteria</taxon>
        <taxon>Bacillati</taxon>
        <taxon>Actinomycetota</taxon>
        <taxon>Coriobacteriia</taxon>
        <taxon>Coriobacteriales</taxon>
        <taxon>Atopobiaceae</taxon>
        <taxon>Fannyhessea</taxon>
    </lineage>
</organism>
<keyword evidence="12" id="KW-1185">Reference proteome</keyword>
<dbReference type="RefSeq" id="WP_006302856.1">
    <property type="nucleotide sequence ID" value="NZ_ACGK02000001.1"/>
</dbReference>
<sequence>MQDTAHEQIRKETWSDPWSRDWFIIEQLVSRDFKLKFRRSFLGVLWSVLNPLLMMVVMAIVFTAMLRFSSSSIPSFPLYIILGNITFTLMADSTTYGMHSIIDNASLIKKVRINRFVFPIEKVLFALVNFSFSLIAVAFVMIFVGIAPTGFALLLPLFIVYVGTFCVGLSFLLSAAVVFFRDIMHLWTIVLTVWTYATPLFYSEEILPLWFRNLETFNPMYHYVNFIREILLYGRMPSLELNFACIVCSLISLALGWFVFSRHEKRFILFI</sequence>
<dbReference type="AlphaFoldDB" id="F1T4T3"/>
<keyword evidence="5" id="KW-0997">Cell inner membrane</keyword>
<feature type="domain" description="ABC transmembrane type-2" evidence="10">
    <location>
        <begin position="42"/>
        <end position="263"/>
    </location>
</feature>
<dbReference type="InterPro" id="IPR013525">
    <property type="entry name" value="ABC2_TM"/>
</dbReference>
<feature type="transmembrane region" description="Helical" evidence="9">
    <location>
        <begin position="186"/>
        <end position="202"/>
    </location>
</feature>
<evidence type="ECO:0000256" key="3">
    <source>
        <dbReference type="ARBA" id="ARBA00022448"/>
    </source>
</evidence>
<dbReference type="GO" id="GO:0005886">
    <property type="term" value="C:plasma membrane"/>
    <property type="evidence" value="ECO:0007669"/>
    <property type="project" value="UniProtKB-SubCell"/>
</dbReference>
<protein>
    <recommendedName>
        <fullName evidence="9">Transport permease protein</fullName>
    </recommendedName>
</protein>
<comment type="similarity">
    <text evidence="2 9">Belongs to the ABC-2 integral membrane protein family.</text>
</comment>
<dbReference type="OrthoDB" id="9789409at2"/>
<dbReference type="Pfam" id="PF01061">
    <property type="entry name" value="ABC2_membrane"/>
    <property type="match status" value="1"/>
</dbReference>
<evidence type="ECO:0000256" key="1">
    <source>
        <dbReference type="ARBA" id="ARBA00004429"/>
    </source>
</evidence>
<dbReference type="PROSITE" id="PS51012">
    <property type="entry name" value="ABC_TM2"/>
    <property type="match status" value="1"/>
</dbReference>
<feature type="transmembrane region" description="Helical" evidence="9">
    <location>
        <begin position="41"/>
        <end position="66"/>
    </location>
</feature>
<proteinExistence type="inferred from homology"/>
<evidence type="ECO:0000313" key="12">
    <source>
        <dbReference type="Proteomes" id="UP000005947"/>
    </source>
</evidence>
<dbReference type="GeneID" id="93210277"/>
<evidence type="ECO:0000259" key="10">
    <source>
        <dbReference type="PROSITE" id="PS51012"/>
    </source>
</evidence>
<keyword evidence="4 9" id="KW-1003">Cell membrane</keyword>
<keyword evidence="6 9" id="KW-0812">Transmembrane</keyword>
<keyword evidence="3 9" id="KW-0813">Transport</keyword>
<evidence type="ECO:0000256" key="6">
    <source>
        <dbReference type="ARBA" id="ARBA00022692"/>
    </source>
</evidence>
<dbReference type="EMBL" id="ACGK02000001">
    <property type="protein sequence ID" value="EGF23727.1"/>
    <property type="molecule type" value="Genomic_DNA"/>
</dbReference>